<sequence length="372" mass="40594">MSRPPDCLRLFLAGDVMLGRGIDQIQAQSCDPQLFERFVPSAQDYVTLAERTSGEIPRGVGPDYVWGDLLEDLEARTVDLRLVNLETTITSDGENDPRKGIHYRMHPANVALLTAAKVDAVTLANNHMLDWGRGGLAETLATLDRAGIARAGAGWDEAEAFAPLRMPLAGGGRFVVFSVALGDSGVPASWAATPDQPGVACAEPRDVAARLTAQLSEIRQPGDIVAVSIHWGENWGYRVAPAHRALAEAVVGQGVDLIFGHSAHHPRAAAVMRGRLLLYGAGDLVNDYEGIGGQEDFRPELVLGYVADFRRDGGALVALEMLPYRLHRFRLERADREARDWLAGRMDREARAFGGRVRATAQDTLRFEWDEP</sequence>
<dbReference type="InterPro" id="IPR019079">
    <property type="entry name" value="Capsule_synth_CapA"/>
</dbReference>
<comment type="caution">
    <text evidence="3">The sequence shown here is derived from an EMBL/GenBank/DDBJ whole genome shotgun (WGS) entry which is preliminary data.</text>
</comment>
<reference evidence="4" key="1">
    <citation type="submission" date="2013-04" db="EMBL/GenBank/DDBJ databases">
        <title>Thioclava sp. 13D2W-2 Genome Sequencing.</title>
        <authorList>
            <person name="Lai Q."/>
            <person name="Li G."/>
            <person name="Shao Z."/>
        </authorList>
    </citation>
    <scope>NUCLEOTIDE SEQUENCE [LARGE SCALE GENOMIC DNA]</scope>
    <source>
        <strain evidence="4">13D2W-2</strain>
    </source>
</reference>
<dbReference type="PATRIC" id="fig|1317124.6.peg.859"/>
<dbReference type="Pfam" id="PF09587">
    <property type="entry name" value="PGA_cap"/>
    <property type="match status" value="1"/>
</dbReference>
<dbReference type="Proteomes" id="UP000028607">
    <property type="component" value="Unassembled WGS sequence"/>
</dbReference>
<dbReference type="InterPro" id="IPR029052">
    <property type="entry name" value="Metallo-depent_PP-like"/>
</dbReference>
<comment type="similarity">
    <text evidence="1">Belongs to the CapA family.</text>
</comment>
<dbReference type="AlphaFoldDB" id="A0A085U0J3"/>
<dbReference type="PANTHER" id="PTHR33393:SF11">
    <property type="entry name" value="POLYGLUTAMINE SYNTHESIS ACCESSORY PROTEIN RV0574C-RELATED"/>
    <property type="match status" value="1"/>
</dbReference>
<dbReference type="CDD" id="cd07381">
    <property type="entry name" value="MPP_CapA"/>
    <property type="match status" value="1"/>
</dbReference>
<feature type="domain" description="Capsule synthesis protein CapA" evidence="2">
    <location>
        <begin position="9"/>
        <end position="288"/>
    </location>
</feature>
<proteinExistence type="inferred from homology"/>
<dbReference type="SUPFAM" id="SSF56300">
    <property type="entry name" value="Metallo-dependent phosphatases"/>
    <property type="match status" value="1"/>
</dbReference>
<evidence type="ECO:0000313" key="4">
    <source>
        <dbReference type="Proteomes" id="UP000028607"/>
    </source>
</evidence>
<dbReference type="Gene3D" id="3.60.21.10">
    <property type="match status" value="1"/>
</dbReference>
<evidence type="ECO:0000256" key="1">
    <source>
        <dbReference type="ARBA" id="ARBA00005662"/>
    </source>
</evidence>
<keyword evidence="4" id="KW-1185">Reference proteome</keyword>
<dbReference type="RefSeq" id="WP_038143992.1">
    <property type="nucleotide sequence ID" value="NZ_AQRC01000002.1"/>
</dbReference>
<dbReference type="EMBL" id="AQRC01000002">
    <property type="protein sequence ID" value="KFE36490.1"/>
    <property type="molecule type" value="Genomic_DNA"/>
</dbReference>
<dbReference type="SMART" id="SM00854">
    <property type="entry name" value="PGA_cap"/>
    <property type="match status" value="1"/>
</dbReference>
<reference evidence="3 4" key="2">
    <citation type="journal article" date="2015" name="Antonie Van Leeuwenhoek">
        <title>Thioclava indica sp. nov., isolated from surface seawater of the Indian Ocean.</title>
        <authorList>
            <person name="Liu Y."/>
            <person name="Lai Q."/>
            <person name="Du J."/>
            <person name="Xu H."/>
            <person name="Jiang L."/>
            <person name="Shao Z."/>
        </authorList>
    </citation>
    <scope>NUCLEOTIDE SEQUENCE [LARGE SCALE GENOMIC DNA]</scope>
    <source>
        <strain evidence="3 4">13D2W-2</strain>
    </source>
</reference>
<accession>A0A085U0J3</accession>
<dbReference type="PANTHER" id="PTHR33393">
    <property type="entry name" value="POLYGLUTAMINE SYNTHESIS ACCESSORY PROTEIN RV0574C-RELATED"/>
    <property type="match status" value="1"/>
</dbReference>
<protein>
    <submittedName>
        <fullName evidence="3">Poly-gamma-glutamate synthesis protein</fullName>
    </submittedName>
</protein>
<organism evidence="3 4">
    <name type="scientific">Thioclava atlantica</name>
    <dbReference type="NCBI Taxonomy" id="1317124"/>
    <lineage>
        <taxon>Bacteria</taxon>
        <taxon>Pseudomonadati</taxon>
        <taxon>Pseudomonadota</taxon>
        <taxon>Alphaproteobacteria</taxon>
        <taxon>Rhodobacterales</taxon>
        <taxon>Paracoccaceae</taxon>
        <taxon>Thioclava</taxon>
    </lineage>
</organism>
<evidence type="ECO:0000259" key="2">
    <source>
        <dbReference type="SMART" id="SM00854"/>
    </source>
</evidence>
<dbReference type="STRING" id="1317124.DW2_04239"/>
<evidence type="ECO:0000313" key="3">
    <source>
        <dbReference type="EMBL" id="KFE36490.1"/>
    </source>
</evidence>
<dbReference type="eggNOG" id="COG2843">
    <property type="taxonomic scope" value="Bacteria"/>
</dbReference>
<gene>
    <name evidence="3" type="ORF">DW2_04239</name>
</gene>
<dbReference type="InterPro" id="IPR052169">
    <property type="entry name" value="CW_Biosynth-Accessory"/>
</dbReference>
<name>A0A085U0J3_9RHOB</name>